<sequence>MNREPDAPVCSSRGCRERAAWMLLWRNPRLHTADRVKRWAACEEHLETLRGFLTARGFPCETEALPPPEPMG</sequence>
<organism evidence="1 2">
    <name type="scientific">Glycomyces paridis</name>
    <dbReference type="NCBI Taxonomy" id="2126555"/>
    <lineage>
        <taxon>Bacteria</taxon>
        <taxon>Bacillati</taxon>
        <taxon>Actinomycetota</taxon>
        <taxon>Actinomycetes</taxon>
        <taxon>Glycomycetales</taxon>
        <taxon>Glycomycetaceae</taxon>
        <taxon>Glycomyces</taxon>
    </lineage>
</organism>
<gene>
    <name evidence="1" type="ORF">E9998_05255</name>
</gene>
<dbReference type="AlphaFoldDB" id="A0A4S8PL27"/>
<accession>A0A4S8PL27</accession>
<evidence type="ECO:0000313" key="2">
    <source>
        <dbReference type="Proteomes" id="UP000305792"/>
    </source>
</evidence>
<protein>
    <recommendedName>
        <fullName evidence="3">Acetone carboxylase</fullName>
    </recommendedName>
</protein>
<evidence type="ECO:0000313" key="1">
    <source>
        <dbReference type="EMBL" id="THV30791.1"/>
    </source>
</evidence>
<proteinExistence type="predicted"/>
<dbReference type="EMBL" id="STGX01000003">
    <property type="protein sequence ID" value="THV30791.1"/>
    <property type="molecule type" value="Genomic_DNA"/>
</dbReference>
<dbReference type="OrthoDB" id="5193525at2"/>
<comment type="caution">
    <text evidence="1">The sequence shown here is derived from an EMBL/GenBank/DDBJ whole genome shotgun (WGS) entry which is preliminary data.</text>
</comment>
<dbReference type="RefSeq" id="WP_136528654.1">
    <property type="nucleotide sequence ID" value="NZ_STGX01000003.1"/>
</dbReference>
<evidence type="ECO:0008006" key="3">
    <source>
        <dbReference type="Google" id="ProtNLM"/>
    </source>
</evidence>
<name>A0A4S8PL27_9ACTN</name>
<dbReference type="Proteomes" id="UP000305792">
    <property type="component" value="Unassembled WGS sequence"/>
</dbReference>
<keyword evidence="2" id="KW-1185">Reference proteome</keyword>
<reference evidence="1 2" key="1">
    <citation type="journal article" date="2018" name="Int. J. Syst. Evol. Microbiol.">
        <title>Glycomyces paridis sp. nov., isolated from the medicinal plant Paris polyphylla.</title>
        <authorList>
            <person name="Fang X.M."/>
            <person name="Bai J.L."/>
            <person name="Su J."/>
            <person name="Zhao L.L."/>
            <person name="Liu H.Y."/>
            <person name="Ma B.P."/>
            <person name="Zhang Y.Q."/>
            <person name="Yu L.Y."/>
        </authorList>
    </citation>
    <scope>NUCLEOTIDE SEQUENCE [LARGE SCALE GENOMIC DNA]</scope>
    <source>
        <strain evidence="1 2">CPCC 204357</strain>
    </source>
</reference>